<dbReference type="Gene3D" id="3.10.580.10">
    <property type="entry name" value="CBS-domain"/>
    <property type="match status" value="1"/>
</dbReference>
<evidence type="ECO:0000313" key="3">
    <source>
        <dbReference type="EMBL" id="RDB07064.1"/>
    </source>
</evidence>
<evidence type="ECO:0000256" key="1">
    <source>
        <dbReference type="PROSITE-ProRule" id="PRU00703"/>
    </source>
</evidence>
<evidence type="ECO:0000313" key="4">
    <source>
        <dbReference type="Proteomes" id="UP000253141"/>
    </source>
</evidence>
<keyword evidence="4" id="KW-1185">Reference proteome</keyword>
<sequence length="222" mass="24863">MLAEELINPATPVLRPYDSVGQAVDLMDEYGIRQLALVENEVYKGLLSEDTLLNFPDDEKLLSELNLPPNPVHANLFQHIYEVIGIANQYQLDTVPVLDEDNLYAGTIVVTDMMAKFAGLLGAQEAGAVVVLKMSNRDYSMTDISRLVESNNVKIISSYFSGAEYGDIDQATLTLKLNRTEVSAVVATFERFSYVVENVYANEPLENPDRHRLDLLLRYLET</sequence>
<protein>
    <submittedName>
        <fullName evidence="3">CBS domain-containing protein</fullName>
    </submittedName>
</protein>
<gene>
    <name evidence="3" type="ORF">DVG78_03295</name>
</gene>
<dbReference type="OrthoDB" id="1523762at2"/>
<comment type="caution">
    <text evidence="3">The sequence shown here is derived from an EMBL/GenBank/DDBJ whole genome shotgun (WGS) entry which is preliminary data.</text>
</comment>
<dbReference type="RefSeq" id="WP_114459653.1">
    <property type="nucleotide sequence ID" value="NZ_QPIW01000002.1"/>
</dbReference>
<dbReference type="AlphaFoldDB" id="A0A369IIH5"/>
<proteinExistence type="predicted"/>
<feature type="domain" description="CBS" evidence="2">
    <location>
        <begin position="7"/>
        <end position="64"/>
    </location>
</feature>
<dbReference type="InterPro" id="IPR000644">
    <property type="entry name" value="CBS_dom"/>
</dbReference>
<keyword evidence="1" id="KW-0129">CBS domain</keyword>
<dbReference type="SUPFAM" id="SSF54631">
    <property type="entry name" value="CBS-domain pair"/>
    <property type="match status" value="1"/>
</dbReference>
<dbReference type="Proteomes" id="UP000253141">
    <property type="component" value="Unassembled WGS sequence"/>
</dbReference>
<organism evidence="3 4">
    <name type="scientific">Runella aurantiaca</name>
    <dbReference type="NCBI Taxonomy" id="2282308"/>
    <lineage>
        <taxon>Bacteria</taxon>
        <taxon>Pseudomonadati</taxon>
        <taxon>Bacteroidota</taxon>
        <taxon>Cytophagia</taxon>
        <taxon>Cytophagales</taxon>
        <taxon>Spirosomataceae</taxon>
        <taxon>Runella</taxon>
    </lineage>
</organism>
<dbReference type="EMBL" id="QPIW01000002">
    <property type="protein sequence ID" value="RDB07064.1"/>
    <property type="molecule type" value="Genomic_DNA"/>
</dbReference>
<name>A0A369IIH5_9BACT</name>
<reference evidence="3 4" key="1">
    <citation type="submission" date="2018-07" db="EMBL/GenBank/DDBJ databases">
        <title>Genome analysis of Runella aurantiaca.</title>
        <authorList>
            <person name="Yang X."/>
        </authorList>
    </citation>
    <scope>NUCLEOTIDE SEQUENCE [LARGE SCALE GENOMIC DNA]</scope>
    <source>
        <strain evidence="3 4">YX9</strain>
    </source>
</reference>
<dbReference type="Pfam" id="PF00571">
    <property type="entry name" value="CBS"/>
    <property type="match status" value="1"/>
</dbReference>
<accession>A0A369IIH5</accession>
<dbReference type="PROSITE" id="PS51371">
    <property type="entry name" value="CBS"/>
    <property type="match status" value="1"/>
</dbReference>
<dbReference type="InterPro" id="IPR046342">
    <property type="entry name" value="CBS_dom_sf"/>
</dbReference>
<evidence type="ECO:0000259" key="2">
    <source>
        <dbReference type="PROSITE" id="PS51371"/>
    </source>
</evidence>
<dbReference type="CDD" id="cd17783">
    <property type="entry name" value="CBS_pair_bac"/>
    <property type="match status" value="1"/>
</dbReference>